<name>A0A382QPL4_9ZZZZ</name>
<dbReference type="SUPFAM" id="SSF50985">
    <property type="entry name" value="RCC1/BLIP-II"/>
    <property type="match status" value="1"/>
</dbReference>
<accession>A0A382QPL4</accession>
<protein>
    <submittedName>
        <fullName evidence="1">Uncharacterized protein</fullName>
    </submittedName>
</protein>
<evidence type="ECO:0000313" key="1">
    <source>
        <dbReference type="EMBL" id="SVC87449.1"/>
    </source>
</evidence>
<sequence>MAVLGGLAFASASAGETHTCGVTTTGDAHCWGLGDDRIGSDSIDQRTMPVQTRPVAVSGGLKFESVSAGRFRVCGVTTAGAAYCWGGGNPGRLGDALEKNKPTPVAVAAPICG</sequence>
<organism evidence="1">
    <name type="scientific">marine metagenome</name>
    <dbReference type="NCBI Taxonomy" id="408172"/>
    <lineage>
        <taxon>unclassified sequences</taxon>
        <taxon>metagenomes</taxon>
        <taxon>ecological metagenomes</taxon>
    </lineage>
</organism>
<dbReference type="Gene3D" id="2.130.10.30">
    <property type="entry name" value="Regulator of chromosome condensation 1/beta-lactamase-inhibitor protein II"/>
    <property type="match status" value="1"/>
</dbReference>
<dbReference type="Pfam" id="PF13540">
    <property type="entry name" value="RCC1_2"/>
    <property type="match status" value="2"/>
</dbReference>
<dbReference type="InterPro" id="IPR009091">
    <property type="entry name" value="RCC1/BLIP-II"/>
</dbReference>
<proteinExistence type="predicted"/>
<dbReference type="AlphaFoldDB" id="A0A382QPL4"/>
<dbReference type="PROSITE" id="PS50012">
    <property type="entry name" value="RCC1_3"/>
    <property type="match status" value="1"/>
</dbReference>
<gene>
    <name evidence="1" type="ORF">METZ01_LOCUS340303</name>
</gene>
<dbReference type="EMBL" id="UINC01116011">
    <property type="protein sequence ID" value="SVC87449.1"/>
    <property type="molecule type" value="Genomic_DNA"/>
</dbReference>
<reference evidence="1" key="1">
    <citation type="submission" date="2018-05" db="EMBL/GenBank/DDBJ databases">
        <authorList>
            <person name="Lanie J.A."/>
            <person name="Ng W.-L."/>
            <person name="Kazmierczak K.M."/>
            <person name="Andrzejewski T.M."/>
            <person name="Davidsen T.M."/>
            <person name="Wayne K.J."/>
            <person name="Tettelin H."/>
            <person name="Glass J.I."/>
            <person name="Rusch D."/>
            <person name="Podicherti R."/>
            <person name="Tsui H.-C.T."/>
            <person name="Winkler M.E."/>
        </authorList>
    </citation>
    <scope>NUCLEOTIDE SEQUENCE</scope>
</reference>
<dbReference type="InterPro" id="IPR000408">
    <property type="entry name" value="Reg_chr_condens"/>
</dbReference>